<protein>
    <submittedName>
        <fullName evidence="1">Uncharacterized protein</fullName>
    </submittedName>
</protein>
<dbReference type="Proteomes" id="UP000186817">
    <property type="component" value="Unassembled WGS sequence"/>
</dbReference>
<accession>A0A1Q9DMS0</accession>
<evidence type="ECO:0000313" key="2">
    <source>
        <dbReference type="Proteomes" id="UP000186817"/>
    </source>
</evidence>
<dbReference type="EMBL" id="LSRX01000466">
    <property type="protein sequence ID" value="OLP96471.1"/>
    <property type="molecule type" value="Genomic_DNA"/>
</dbReference>
<proteinExistence type="predicted"/>
<comment type="caution">
    <text evidence="1">The sequence shown here is derived from an EMBL/GenBank/DDBJ whole genome shotgun (WGS) entry which is preliminary data.</text>
</comment>
<organism evidence="1 2">
    <name type="scientific">Symbiodinium microadriaticum</name>
    <name type="common">Dinoflagellate</name>
    <name type="synonym">Zooxanthella microadriatica</name>
    <dbReference type="NCBI Taxonomy" id="2951"/>
    <lineage>
        <taxon>Eukaryota</taxon>
        <taxon>Sar</taxon>
        <taxon>Alveolata</taxon>
        <taxon>Dinophyceae</taxon>
        <taxon>Suessiales</taxon>
        <taxon>Symbiodiniaceae</taxon>
        <taxon>Symbiodinium</taxon>
    </lineage>
</organism>
<dbReference type="AlphaFoldDB" id="A0A1Q9DMS0"/>
<keyword evidence="2" id="KW-1185">Reference proteome</keyword>
<gene>
    <name evidence="1" type="ORF">AK812_SmicGene21300</name>
</gene>
<evidence type="ECO:0000313" key="1">
    <source>
        <dbReference type="EMBL" id="OLP96471.1"/>
    </source>
</evidence>
<sequence length="208" mass="22903">MLVSPVGHDSQSRGSLFPQEPLFLATMAMNTFVESWHAVLVYSKWGVRFSISGEMQEQSAPQHVPYVGRPLIKLLPTHGRLSMLPQTFPHLTDTSHGACGDLSSASADLQCCAGHPDHSVPGVCLPTVCNLASEAQVRLKARGEAYCWSPFPRLPACNVGELCHVRSFERVADFARHRQWTLVCQAVTYQIKGFGKIFGDVLKKKTPT</sequence>
<name>A0A1Q9DMS0_SYMMI</name>
<reference evidence="1 2" key="1">
    <citation type="submission" date="2016-02" db="EMBL/GenBank/DDBJ databases">
        <title>Genome analysis of coral dinoflagellate symbionts highlights evolutionary adaptations to a symbiotic lifestyle.</title>
        <authorList>
            <person name="Aranda M."/>
            <person name="Li Y."/>
            <person name="Liew Y.J."/>
            <person name="Baumgarten S."/>
            <person name="Simakov O."/>
            <person name="Wilson M."/>
            <person name="Piel J."/>
            <person name="Ashoor H."/>
            <person name="Bougouffa S."/>
            <person name="Bajic V.B."/>
            <person name="Ryu T."/>
            <person name="Ravasi T."/>
            <person name="Bayer T."/>
            <person name="Micklem G."/>
            <person name="Kim H."/>
            <person name="Bhak J."/>
            <person name="Lajeunesse T.C."/>
            <person name="Voolstra C.R."/>
        </authorList>
    </citation>
    <scope>NUCLEOTIDE SEQUENCE [LARGE SCALE GENOMIC DNA]</scope>
    <source>
        <strain evidence="1 2">CCMP2467</strain>
    </source>
</reference>